<dbReference type="STRING" id="1839936.SBU_000368"/>
<dbReference type="InterPro" id="IPR013216">
    <property type="entry name" value="Methyltransf_11"/>
</dbReference>
<evidence type="ECO:0000313" key="3">
    <source>
        <dbReference type="Proteomes" id="UP000185779"/>
    </source>
</evidence>
<dbReference type="Pfam" id="PF08241">
    <property type="entry name" value="Methyltransf_11"/>
    <property type="match status" value="1"/>
</dbReference>
<dbReference type="SUPFAM" id="SSF53335">
    <property type="entry name" value="S-adenosyl-L-methionine-dependent methyltransferases"/>
    <property type="match status" value="1"/>
</dbReference>
<accession>A0A1F2P7I8</accession>
<evidence type="ECO:0000259" key="1">
    <source>
        <dbReference type="Pfam" id="PF08241"/>
    </source>
</evidence>
<protein>
    <submittedName>
        <fullName evidence="2">Type 11 methyltransferase</fullName>
    </submittedName>
</protein>
<feature type="domain" description="Methyltransferase type 11" evidence="1">
    <location>
        <begin position="46"/>
        <end position="137"/>
    </location>
</feature>
<dbReference type="GO" id="GO:0032259">
    <property type="term" value="P:methylation"/>
    <property type="evidence" value="ECO:0007669"/>
    <property type="project" value="UniProtKB-KW"/>
</dbReference>
<comment type="caution">
    <text evidence="2">The sequence shown here is derived from an EMBL/GenBank/DDBJ whole genome shotgun (WGS) entry which is preliminary data.</text>
</comment>
<dbReference type="InterPro" id="IPR029063">
    <property type="entry name" value="SAM-dependent_MTases_sf"/>
</dbReference>
<dbReference type="GO" id="GO:0008757">
    <property type="term" value="F:S-adenosylmethionine-dependent methyltransferase activity"/>
    <property type="evidence" value="ECO:0007669"/>
    <property type="project" value="InterPro"/>
</dbReference>
<dbReference type="AlphaFoldDB" id="A0A1F2P7I8"/>
<evidence type="ECO:0000313" key="2">
    <source>
        <dbReference type="EMBL" id="OFV67075.1"/>
    </source>
</evidence>
<dbReference type="PANTHER" id="PTHR43591:SF24">
    <property type="entry name" value="2-METHOXY-6-POLYPRENYL-1,4-BENZOQUINOL METHYLASE, MITOCHONDRIAL"/>
    <property type="match status" value="1"/>
</dbReference>
<organism evidence="2 3">
    <name type="scientific">Candidatus Syntropharchaeum butanivorans</name>
    <dbReference type="NCBI Taxonomy" id="1839936"/>
    <lineage>
        <taxon>Archaea</taxon>
        <taxon>Methanobacteriati</taxon>
        <taxon>Methanobacteriota</taxon>
        <taxon>Stenosarchaea group</taxon>
        <taxon>Methanomicrobia</taxon>
        <taxon>Methanosarcinales</taxon>
        <taxon>ANME-2 cluster</taxon>
        <taxon>Candidatus Syntropharchaeum</taxon>
    </lineage>
</organism>
<dbReference type="CDD" id="cd02440">
    <property type="entry name" value="AdoMet_MTases"/>
    <property type="match status" value="1"/>
</dbReference>
<gene>
    <name evidence="2" type="ORF">SBU_000368</name>
</gene>
<proteinExistence type="predicted"/>
<dbReference type="PANTHER" id="PTHR43591">
    <property type="entry name" value="METHYLTRANSFERASE"/>
    <property type="match status" value="1"/>
</dbReference>
<keyword evidence="3" id="KW-1185">Reference proteome</keyword>
<reference evidence="2" key="1">
    <citation type="submission" date="2016-05" db="EMBL/GenBank/DDBJ databases">
        <title>Microbial consortia oxidize butane by reversing methanogenesis.</title>
        <authorList>
            <person name="Laso-Perez R."/>
            <person name="Richter M."/>
            <person name="Wegener G."/>
            <person name="Musat F."/>
        </authorList>
    </citation>
    <scope>NUCLEOTIDE SEQUENCE [LARGE SCALE GENOMIC DNA]</scope>
    <source>
        <strain evidence="2">BOX1</strain>
    </source>
</reference>
<dbReference type="Proteomes" id="UP000185779">
    <property type="component" value="Unassembled WGS sequence"/>
</dbReference>
<name>A0A1F2P7I8_9EURY</name>
<keyword evidence="2" id="KW-0489">Methyltransferase</keyword>
<keyword evidence="2" id="KW-0808">Transferase</keyword>
<dbReference type="Gene3D" id="3.40.50.150">
    <property type="entry name" value="Vaccinia Virus protein VP39"/>
    <property type="match status" value="1"/>
</dbReference>
<sequence length="261" mass="30218">MSDEYEMELEFTGELGVPGKVSEKNYQRHMGKCAFASRFVKDKIVLDVACGSGYGSNYLAENAVQVWGDINKMALKYAVSHYNRANLNFVRLDGTNLPFPDEYFDVVVSIETIEHIADYRRFLEEIRRVLKIDGIFVGSTINHSLVDILQGRVFWDRRVESPHHTHEFHMKEINELLREYFSNVKLYGQRFYSLREIISKRCSILASNLISRIPCVDKIKRFFIPAPSPSNLHDLPTRYAVKHEIDSFANRAPYSIVWSAI</sequence>
<dbReference type="EMBL" id="LYOR01000001">
    <property type="protein sequence ID" value="OFV67075.1"/>
    <property type="molecule type" value="Genomic_DNA"/>
</dbReference>